<sequence length="51" mass="6023">MLKRISFADMLKAAPQQGRLLVFFMSFLISIFMNPLQLEYNKVYDFLSAKF</sequence>
<feature type="transmembrane region" description="Helical" evidence="1">
    <location>
        <begin position="20"/>
        <end position="38"/>
    </location>
</feature>
<accession>A0A0J1FN33</accession>
<dbReference type="EMBL" id="LDZY01000011">
    <property type="protein sequence ID" value="KLU64885.1"/>
    <property type="molecule type" value="Genomic_DNA"/>
</dbReference>
<reference evidence="2 3" key="1">
    <citation type="submission" date="2015-06" db="EMBL/GenBank/DDBJ databases">
        <title>Draft genome of the moderately acidophilic sulfate reducer Candidatus Desulfosporosinus acididurans strain M1.</title>
        <authorList>
            <person name="Poehlein A."/>
            <person name="Petzsch P."/>
            <person name="Johnson B.D."/>
            <person name="Schloemann M."/>
            <person name="Daniel R."/>
            <person name="Muehling M."/>
        </authorList>
    </citation>
    <scope>NUCLEOTIDE SEQUENCE [LARGE SCALE GENOMIC DNA]</scope>
    <source>
        <strain evidence="2 3">M1</strain>
    </source>
</reference>
<evidence type="ECO:0000313" key="3">
    <source>
        <dbReference type="Proteomes" id="UP000036356"/>
    </source>
</evidence>
<name>A0A0J1FN33_9FIRM</name>
<organism evidence="2 3">
    <name type="scientific">Desulfosporosinus acididurans</name>
    <dbReference type="NCBI Taxonomy" id="476652"/>
    <lineage>
        <taxon>Bacteria</taxon>
        <taxon>Bacillati</taxon>
        <taxon>Bacillota</taxon>
        <taxon>Clostridia</taxon>
        <taxon>Eubacteriales</taxon>
        <taxon>Desulfitobacteriaceae</taxon>
        <taxon>Desulfosporosinus</taxon>
    </lineage>
</organism>
<dbReference type="STRING" id="476652.DEAC_c32130"/>
<comment type="caution">
    <text evidence="2">The sequence shown here is derived from an EMBL/GenBank/DDBJ whole genome shotgun (WGS) entry which is preliminary data.</text>
</comment>
<gene>
    <name evidence="2" type="ORF">DEAC_c32130</name>
</gene>
<evidence type="ECO:0000256" key="1">
    <source>
        <dbReference type="SAM" id="Phobius"/>
    </source>
</evidence>
<keyword evidence="1" id="KW-0812">Transmembrane</keyword>
<dbReference type="AlphaFoldDB" id="A0A0J1FN33"/>
<keyword evidence="1" id="KW-1133">Transmembrane helix</keyword>
<dbReference type="PATRIC" id="fig|476652.3.peg.3393"/>
<evidence type="ECO:0000313" key="2">
    <source>
        <dbReference type="EMBL" id="KLU64885.1"/>
    </source>
</evidence>
<proteinExistence type="predicted"/>
<keyword evidence="3" id="KW-1185">Reference proteome</keyword>
<protein>
    <submittedName>
        <fullName evidence="2">Uncharacterized protein</fullName>
    </submittedName>
</protein>
<keyword evidence="1" id="KW-0472">Membrane</keyword>
<dbReference type="Proteomes" id="UP000036356">
    <property type="component" value="Unassembled WGS sequence"/>
</dbReference>